<dbReference type="SUPFAM" id="SSF49562">
    <property type="entry name" value="C2 domain (Calcium/lipid-binding domain, CaLB)"/>
    <property type="match status" value="1"/>
</dbReference>
<evidence type="ECO:0000256" key="4">
    <source>
        <dbReference type="ARBA" id="ARBA00023121"/>
    </source>
</evidence>
<evidence type="ECO:0000256" key="1">
    <source>
        <dbReference type="ARBA" id="ARBA00004370"/>
    </source>
</evidence>
<evidence type="ECO:0000259" key="7">
    <source>
        <dbReference type="PROSITE" id="PS50004"/>
    </source>
</evidence>
<dbReference type="InterPro" id="IPR052455">
    <property type="entry name" value="Tricalbin_domain"/>
</dbReference>
<feature type="domain" description="SMP-LTD" evidence="8">
    <location>
        <begin position="84"/>
        <end position="297"/>
    </location>
</feature>
<dbReference type="CDD" id="cd00030">
    <property type="entry name" value="C2"/>
    <property type="match status" value="1"/>
</dbReference>
<feature type="transmembrane region" description="Helical" evidence="6">
    <location>
        <begin position="20"/>
        <end position="37"/>
    </location>
</feature>
<dbReference type="InterPro" id="IPR035892">
    <property type="entry name" value="C2_domain_sf"/>
</dbReference>
<reference evidence="9" key="2">
    <citation type="submission" date="2020-11" db="EMBL/GenBank/DDBJ databases">
        <authorList>
            <person name="McCartney M.A."/>
            <person name="Auch B."/>
            <person name="Kono T."/>
            <person name="Mallez S."/>
            <person name="Becker A."/>
            <person name="Gohl D.M."/>
            <person name="Silverstein K.A.T."/>
            <person name="Koren S."/>
            <person name="Bechman K.B."/>
            <person name="Herman A."/>
            <person name="Abrahante J.E."/>
            <person name="Garbe J."/>
        </authorList>
    </citation>
    <scope>NUCLEOTIDE SEQUENCE</scope>
    <source>
        <strain evidence="9">Duluth1</strain>
        <tissue evidence="9">Whole animal</tissue>
    </source>
</reference>
<gene>
    <name evidence="9" type="ORF">DPMN_086612</name>
</gene>
<evidence type="ECO:0000256" key="3">
    <source>
        <dbReference type="ARBA" id="ARBA00023055"/>
    </source>
</evidence>
<keyword evidence="6" id="KW-0812">Transmembrane</keyword>
<dbReference type="PANTHER" id="PTHR46980:SF2">
    <property type="entry name" value="TRICALBIN-1-RELATED"/>
    <property type="match status" value="1"/>
</dbReference>
<evidence type="ECO:0008006" key="11">
    <source>
        <dbReference type="Google" id="ProtNLM"/>
    </source>
</evidence>
<sequence length="664" mass="75189">MGKVQNQGAIAPNAAVNQVMGLYIIVSFTIALSWFLGAMNCSFLWVFAMIFGLFIVWKTRLRDVVEKNLEWHRERFHRKRALKQEETTEWLNFLINRWWVFSSISIEDLVKRRINERLVNVKPSFIGHLELTGFTFGDLTPSFRSIKAFECSDGVRGFKPVSWSSVLQPPVGLHKMSSFQIVLEADIAAICEEFRMVFKARAGTERLGLNFDIAVEDLKLKGILQAIVHMSMDIPFPHITKATVSFSDTPEVWFNVTVLKALQLMEVPLIKSWIHLNVMEGITNALVDPSKIDILFTKVGPVSSLQNSSTVQQEPAQGVLTIQITGTPSADADEEIHYTRLRLGKCKRQTLEVPATQGWEDCCSFFVHSLVNEKLSIKHKCKRLLTTVTLEQHDLSLSSFSFSITKQITHEITNSDGSKLQLMMDYSPLPPVNLEQEEIVNVLQRSGVMYVCVHCANNVAASDKTGSSDPYCVVFCDRRRVLTTPYLAQTLNPRWESHAEFFVKDFSQCNLSFYVFDWDGTNSMDDDFLGSAHHAMSEKEPYVLKRALVLGCNKQGMGHMADESLGQVVVSITFRPVSSVEKSERYRLSSTDSANNNEFLYVEDMVSPCTMVLDVFNRKRSLKGGGKKLARQKSTHPSDEFMKDKIFVDLTLIQAKELVAMDRN</sequence>
<feature type="transmembrane region" description="Helical" evidence="6">
    <location>
        <begin position="43"/>
        <end position="61"/>
    </location>
</feature>
<evidence type="ECO:0000259" key="8">
    <source>
        <dbReference type="PROSITE" id="PS51847"/>
    </source>
</evidence>
<dbReference type="PANTHER" id="PTHR46980">
    <property type="entry name" value="TRICALBIN-1-RELATED"/>
    <property type="match status" value="1"/>
</dbReference>
<dbReference type="InterPro" id="IPR000008">
    <property type="entry name" value="C2_dom"/>
</dbReference>
<evidence type="ECO:0000256" key="2">
    <source>
        <dbReference type="ARBA" id="ARBA00022448"/>
    </source>
</evidence>
<protein>
    <recommendedName>
        <fullName evidence="11">C2 domain-containing protein</fullName>
    </recommendedName>
</protein>
<feature type="non-terminal residue" evidence="9">
    <location>
        <position position="1"/>
    </location>
</feature>
<keyword evidence="4" id="KW-0446">Lipid-binding</keyword>
<dbReference type="InterPro" id="IPR031468">
    <property type="entry name" value="SMP_LBD"/>
</dbReference>
<dbReference type="PROSITE" id="PS51847">
    <property type="entry name" value="SMP"/>
    <property type="match status" value="1"/>
</dbReference>
<dbReference type="PROSITE" id="PS50004">
    <property type="entry name" value="C2"/>
    <property type="match status" value="1"/>
</dbReference>
<keyword evidence="6" id="KW-1133">Transmembrane helix</keyword>
<keyword evidence="2" id="KW-0813">Transport</keyword>
<dbReference type="EMBL" id="JAIWYP010000003">
    <property type="protein sequence ID" value="KAH3844354.1"/>
    <property type="molecule type" value="Genomic_DNA"/>
</dbReference>
<dbReference type="SMART" id="SM00239">
    <property type="entry name" value="C2"/>
    <property type="match status" value="1"/>
</dbReference>
<dbReference type="AlphaFoldDB" id="A0A9D4KRT1"/>
<dbReference type="Gene3D" id="2.60.40.150">
    <property type="entry name" value="C2 domain"/>
    <property type="match status" value="1"/>
</dbReference>
<evidence type="ECO:0000256" key="6">
    <source>
        <dbReference type="SAM" id="Phobius"/>
    </source>
</evidence>
<evidence type="ECO:0000313" key="10">
    <source>
        <dbReference type="Proteomes" id="UP000828390"/>
    </source>
</evidence>
<dbReference type="GO" id="GO:0008289">
    <property type="term" value="F:lipid binding"/>
    <property type="evidence" value="ECO:0007669"/>
    <property type="project" value="UniProtKB-KW"/>
</dbReference>
<keyword evidence="5 6" id="KW-0472">Membrane</keyword>
<evidence type="ECO:0000313" key="9">
    <source>
        <dbReference type="EMBL" id="KAH3844354.1"/>
    </source>
</evidence>
<accession>A0A9D4KRT1</accession>
<proteinExistence type="predicted"/>
<comment type="subcellular location">
    <subcellularLocation>
        <location evidence="1">Membrane</location>
    </subcellularLocation>
</comment>
<reference evidence="9" key="1">
    <citation type="journal article" date="2019" name="bioRxiv">
        <title>The Genome of the Zebra Mussel, Dreissena polymorpha: A Resource for Invasive Species Research.</title>
        <authorList>
            <person name="McCartney M.A."/>
            <person name="Auch B."/>
            <person name="Kono T."/>
            <person name="Mallez S."/>
            <person name="Zhang Y."/>
            <person name="Obille A."/>
            <person name="Becker A."/>
            <person name="Abrahante J.E."/>
            <person name="Garbe J."/>
            <person name="Badalamenti J.P."/>
            <person name="Herman A."/>
            <person name="Mangelson H."/>
            <person name="Liachko I."/>
            <person name="Sullivan S."/>
            <person name="Sone E.D."/>
            <person name="Koren S."/>
            <person name="Silverstein K.A.T."/>
            <person name="Beckman K.B."/>
            <person name="Gohl D.M."/>
        </authorList>
    </citation>
    <scope>NUCLEOTIDE SEQUENCE</scope>
    <source>
        <strain evidence="9">Duluth1</strain>
        <tissue evidence="9">Whole animal</tissue>
    </source>
</reference>
<evidence type="ECO:0000256" key="5">
    <source>
        <dbReference type="ARBA" id="ARBA00023136"/>
    </source>
</evidence>
<keyword evidence="3" id="KW-0445">Lipid transport</keyword>
<keyword evidence="10" id="KW-1185">Reference proteome</keyword>
<name>A0A9D4KRT1_DREPO</name>
<dbReference type="Proteomes" id="UP000828390">
    <property type="component" value="Unassembled WGS sequence"/>
</dbReference>
<feature type="domain" description="C2" evidence="7">
    <location>
        <begin position="426"/>
        <end position="550"/>
    </location>
</feature>
<dbReference type="CDD" id="cd21669">
    <property type="entry name" value="SMP_SF"/>
    <property type="match status" value="1"/>
</dbReference>
<comment type="caution">
    <text evidence="9">The sequence shown here is derived from an EMBL/GenBank/DDBJ whole genome shotgun (WGS) entry which is preliminary data.</text>
</comment>
<dbReference type="Pfam" id="PF00168">
    <property type="entry name" value="C2"/>
    <property type="match status" value="1"/>
</dbReference>
<dbReference type="GO" id="GO:0016020">
    <property type="term" value="C:membrane"/>
    <property type="evidence" value="ECO:0007669"/>
    <property type="project" value="UniProtKB-SubCell"/>
</dbReference>
<dbReference type="GO" id="GO:0006869">
    <property type="term" value="P:lipid transport"/>
    <property type="evidence" value="ECO:0007669"/>
    <property type="project" value="UniProtKB-KW"/>
</dbReference>
<organism evidence="9 10">
    <name type="scientific">Dreissena polymorpha</name>
    <name type="common">Zebra mussel</name>
    <name type="synonym">Mytilus polymorpha</name>
    <dbReference type="NCBI Taxonomy" id="45954"/>
    <lineage>
        <taxon>Eukaryota</taxon>
        <taxon>Metazoa</taxon>
        <taxon>Spiralia</taxon>
        <taxon>Lophotrochozoa</taxon>
        <taxon>Mollusca</taxon>
        <taxon>Bivalvia</taxon>
        <taxon>Autobranchia</taxon>
        <taxon>Heteroconchia</taxon>
        <taxon>Euheterodonta</taxon>
        <taxon>Imparidentia</taxon>
        <taxon>Neoheterodontei</taxon>
        <taxon>Myida</taxon>
        <taxon>Dreissenoidea</taxon>
        <taxon>Dreissenidae</taxon>
        <taxon>Dreissena</taxon>
    </lineage>
</organism>